<sequence>MAVGIPLTEGIAVEMEEAVVEIDCSKFDKRSVLHHFFA</sequence>
<gene>
    <name evidence="1" type="ORF">B4167_3290</name>
</gene>
<comment type="caution">
    <text evidence="1">The sequence shown here is derived from an EMBL/GenBank/DDBJ whole genome shotgun (WGS) entry which is preliminary data.</text>
</comment>
<name>A0ABD4A6P9_9BACI</name>
<organism evidence="1 2">
    <name type="scientific">Caldibacillus thermoamylovorans</name>
    <dbReference type="NCBI Taxonomy" id="35841"/>
    <lineage>
        <taxon>Bacteria</taxon>
        <taxon>Bacillati</taxon>
        <taxon>Bacillota</taxon>
        <taxon>Bacilli</taxon>
        <taxon>Bacillales</taxon>
        <taxon>Bacillaceae</taxon>
        <taxon>Caldibacillus</taxon>
    </lineage>
</organism>
<reference evidence="1 2" key="1">
    <citation type="submission" date="2015-01" db="EMBL/GenBank/DDBJ databases">
        <title>Draft Genome Sequences of Four Bacillus thermoamylovorans Strains, Isolated From Food Products.</title>
        <authorList>
            <person name="Krawcyk A.O."/>
            <person name="Berendsen E.M."/>
            <person name="Eijlander R.T."/>
            <person name="de Jong A."/>
            <person name="Wells-Bennik M."/>
            <person name="Kuipers O.P."/>
        </authorList>
    </citation>
    <scope>NUCLEOTIDE SEQUENCE [LARGE SCALE GENOMIC DNA]</scope>
    <source>
        <strain evidence="1 2">B4167</strain>
    </source>
</reference>
<accession>A0ABD4A6P9</accession>
<proteinExistence type="predicted"/>
<evidence type="ECO:0000313" key="1">
    <source>
        <dbReference type="EMBL" id="KIO71887.1"/>
    </source>
</evidence>
<evidence type="ECO:0000313" key="2">
    <source>
        <dbReference type="Proteomes" id="UP000032076"/>
    </source>
</evidence>
<dbReference type="Proteomes" id="UP000032076">
    <property type="component" value="Unassembled WGS sequence"/>
</dbReference>
<dbReference type="AlphaFoldDB" id="A0ABD4A6P9"/>
<dbReference type="EMBL" id="JXLU01000114">
    <property type="protein sequence ID" value="KIO71887.1"/>
    <property type="molecule type" value="Genomic_DNA"/>
</dbReference>
<protein>
    <submittedName>
        <fullName evidence="1">Uncharacterized protein</fullName>
    </submittedName>
</protein>